<evidence type="ECO:0000256" key="5">
    <source>
        <dbReference type="ARBA" id="ARBA00023098"/>
    </source>
</evidence>
<dbReference type="PANTHER" id="PTHR43667">
    <property type="entry name" value="CYCLOPROPANE-FATTY-ACYL-PHOSPHOLIPID SYNTHASE"/>
    <property type="match status" value="1"/>
</dbReference>
<dbReference type="CDD" id="cd02440">
    <property type="entry name" value="AdoMet_MTases"/>
    <property type="match status" value="1"/>
</dbReference>
<dbReference type="GO" id="GO:0008825">
    <property type="term" value="F:cyclopropane-fatty-acyl-phospholipid synthase activity"/>
    <property type="evidence" value="ECO:0007669"/>
    <property type="project" value="UniProtKB-EC"/>
</dbReference>
<dbReference type="InterPro" id="IPR003333">
    <property type="entry name" value="CMAS"/>
</dbReference>
<dbReference type="Gene3D" id="3.40.50.150">
    <property type="entry name" value="Vaccinia Virus protein VP39"/>
    <property type="match status" value="1"/>
</dbReference>
<evidence type="ECO:0000256" key="4">
    <source>
        <dbReference type="ARBA" id="ARBA00022691"/>
    </source>
</evidence>
<keyword evidence="4" id="KW-0949">S-adenosyl-L-methionine</keyword>
<comment type="similarity">
    <text evidence="1">Belongs to the CFA/CMAS family.</text>
</comment>
<dbReference type="SUPFAM" id="SSF53335">
    <property type="entry name" value="S-adenosyl-L-methionine-dependent methyltransferases"/>
    <property type="match status" value="1"/>
</dbReference>
<dbReference type="Proteomes" id="UP001229486">
    <property type="component" value="Unassembled WGS sequence"/>
</dbReference>
<evidence type="ECO:0000313" key="8">
    <source>
        <dbReference type="Proteomes" id="UP001229486"/>
    </source>
</evidence>
<dbReference type="PANTHER" id="PTHR43667:SF2">
    <property type="entry name" value="FATTY ACID C-METHYL TRANSFERASE"/>
    <property type="match status" value="1"/>
</dbReference>
<dbReference type="GO" id="GO:0008610">
    <property type="term" value="P:lipid biosynthetic process"/>
    <property type="evidence" value="ECO:0007669"/>
    <property type="project" value="InterPro"/>
</dbReference>
<comment type="caution">
    <text evidence="7">The sequence shown here is derived from an EMBL/GenBank/DDBJ whole genome shotgun (WGS) entry which is preliminary data.</text>
</comment>
<dbReference type="PIRSF" id="PIRSF003085">
    <property type="entry name" value="CMAS"/>
    <property type="match status" value="1"/>
</dbReference>
<proteinExistence type="inferred from homology"/>
<dbReference type="EMBL" id="JAURTK010000003">
    <property type="protein sequence ID" value="MDP9647594.1"/>
    <property type="molecule type" value="Genomic_DNA"/>
</dbReference>
<evidence type="ECO:0000256" key="3">
    <source>
        <dbReference type="ARBA" id="ARBA00022679"/>
    </source>
</evidence>
<gene>
    <name evidence="7" type="ORF">J2793_003040</name>
</gene>
<organism evidence="7 8">
    <name type="scientific">Paraburkholderia caledonica</name>
    <dbReference type="NCBI Taxonomy" id="134536"/>
    <lineage>
        <taxon>Bacteria</taxon>
        <taxon>Pseudomonadati</taxon>
        <taxon>Pseudomonadota</taxon>
        <taxon>Betaproteobacteria</taxon>
        <taxon>Burkholderiales</taxon>
        <taxon>Burkholderiaceae</taxon>
        <taxon>Paraburkholderia</taxon>
    </lineage>
</organism>
<sequence length="403" mass="46071">MALSRTVCGDEATPPSARLFLSLLERIQAGHLVVVTPDGQQRTFGDPHGTPRARLELRDWRACGAILRKGDIGFADAWRARWVDTPDLVTLLRIAIRNQNALQRTVYGNWLAQLWYGLRHRLRRNTRAGSRRNIHAHYDLGNAFYARWLDPTFTYSSALFDGHFERTLEAAQQAKYQRIVDTLELRAGMHVLEIGCGWGGFAMFAARQGIHVHGVTISSAQLQFAKQRVSEAGLNERVHLELRDYRTLSGQYDGIVSIEMFEAVGEKFWPMYFRTLHDCLRPAARALVQTITIGDEHFAAYRSSSDFIREFVFPGGMLPSPQRFIDAARRNHFSAHASLSFGRDYAETLRRWRLAFEAEVDTIRTLGFDEVFMRTWRLYLAYCEAGFDEGRTDVMQFVLSKAG</sequence>
<dbReference type="InterPro" id="IPR050723">
    <property type="entry name" value="CFA/CMAS"/>
</dbReference>
<dbReference type="AlphaFoldDB" id="A0AB73IEM4"/>
<protein>
    <submittedName>
        <fullName evidence="7">Cyclopropane-fatty-acyl-phospholipid synthase</fullName>
        <ecNumber evidence="7">2.1.1.79</ecNumber>
    </submittedName>
</protein>
<dbReference type="RefSeq" id="WP_392393842.1">
    <property type="nucleotide sequence ID" value="NZ_JAURTK010000003.1"/>
</dbReference>
<keyword evidence="2 7" id="KW-0489">Methyltransferase</keyword>
<dbReference type="InterPro" id="IPR029063">
    <property type="entry name" value="SAM-dependent_MTases_sf"/>
</dbReference>
<evidence type="ECO:0000256" key="6">
    <source>
        <dbReference type="PIRSR" id="PIRSR003085-1"/>
    </source>
</evidence>
<dbReference type="GO" id="GO:0032259">
    <property type="term" value="P:methylation"/>
    <property type="evidence" value="ECO:0007669"/>
    <property type="project" value="UniProtKB-KW"/>
</dbReference>
<evidence type="ECO:0000256" key="2">
    <source>
        <dbReference type="ARBA" id="ARBA00022603"/>
    </source>
</evidence>
<keyword evidence="3 7" id="KW-0808">Transferase</keyword>
<reference evidence="7" key="1">
    <citation type="submission" date="2023-07" db="EMBL/GenBank/DDBJ databases">
        <title>Sorghum-associated microbial communities from plants grown in Nebraska, USA.</title>
        <authorList>
            <person name="Schachtman D."/>
        </authorList>
    </citation>
    <scope>NUCLEOTIDE SEQUENCE</scope>
    <source>
        <strain evidence="7">DS1061</strain>
    </source>
</reference>
<evidence type="ECO:0000256" key="1">
    <source>
        <dbReference type="ARBA" id="ARBA00010815"/>
    </source>
</evidence>
<accession>A0AB73IEM4</accession>
<evidence type="ECO:0000313" key="7">
    <source>
        <dbReference type="EMBL" id="MDP9647594.1"/>
    </source>
</evidence>
<dbReference type="EC" id="2.1.1.79" evidence="7"/>
<feature type="active site" evidence="6">
    <location>
        <position position="383"/>
    </location>
</feature>
<dbReference type="Pfam" id="PF02353">
    <property type="entry name" value="CMAS"/>
    <property type="match status" value="1"/>
</dbReference>
<keyword evidence="5" id="KW-0443">Lipid metabolism</keyword>
<name>A0AB73IEM4_9BURK</name>